<sequence>MASTNWPWLPRSRKIGASNMSTGTVLVVLTKIRPEERAIINALEAIGLNVIISVDGRDLGWLMQGNERAQPQVALLRCLSQSKNVEVSRMLKACGIHTINSNEAISICCSKIAQALIFRQNDIPAPASWIAFCSEEIERYGEQFGFNFVLKPSSSSWGRGVTLIRSRESLEAWLSAWETHDAMFKHFPILIQEFVDKPGYDLRVVVVDGEPLVAFRRETDHWKTNTHLGASVVPCEITEAMRALTVNVVEAIGPGIYGLDLFEQRNSPDLLVCEVNQNPEFARSSQIHGVDIASAIAAYAAREVARFKPDFWETKPVQASAVAV</sequence>
<evidence type="ECO:0000256" key="1">
    <source>
        <dbReference type="ARBA" id="ARBA00022723"/>
    </source>
</evidence>
<dbReference type="GO" id="GO:0016879">
    <property type="term" value="F:ligase activity, forming carbon-nitrogen bonds"/>
    <property type="evidence" value="ECO:0007669"/>
    <property type="project" value="TreeGrafter"/>
</dbReference>
<dbReference type="InterPro" id="IPR013815">
    <property type="entry name" value="ATP_grasp_subdomain_1"/>
</dbReference>
<dbReference type="InterPro" id="IPR011761">
    <property type="entry name" value="ATP-grasp"/>
</dbReference>
<evidence type="ECO:0000256" key="4">
    <source>
        <dbReference type="PROSITE-ProRule" id="PRU00409"/>
    </source>
</evidence>
<dbReference type="EMBL" id="CP041730">
    <property type="protein sequence ID" value="QDQ25479.1"/>
    <property type="molecule type" value="Genomic_DNA"/>
</dbReference>
<dbReference type="InterPro" id="IPR013651">
    <property type="entry name" value="ATP-grasp_RimK-type"/>
</dbReference>
<dbReference type="Gene3D" id="3.30.1490.20">
    <property type="entry name" value="ATP-grasp fold, A domain"/>
    <property type="match status" value="1"/>
</dbReference>
<keyword evidence="7" id="KW-1185">Reference proteome</keyword>
<dbReference type="GO" id="GO:0046872">
    <property type="term" value="F:metal ion binding"/>
    <property type="evidence" value="ECO:0007669"/>
    <property type="project" value="UniProtKB-KW"/>
</dbReference>
<evidence type="ECO:0000259" key="5">
    <source>
        <dbReference type="PROSITE" id="PS50975"/>
    </source>
</evidence>
<protein>
    <submittedName>
        <fullName evidence="6">RimK family alpha-L-glutamate ligase</fullName>
    </submittedName>
</protein>
<evidence type="ECO:0000256" key="2">
    <source>
        <dbReference type="ARBA" id="ARBA00022741"/>
    </source>
</evidence>
<dbReference type="PROSITE" id="PS50975">
    <property type="entry name" value="ATP_GRASP"/>
    <property type="match status" value="1"/>
</dbReference>
<dbReference type="AlphaFoldDB" id="A0A516SBF9"/>
<evidence type="ECO:0000256" key="3">
    <source>
        <dbReference type="ARBA" id="ARBA00022840"/>
    </source>
</evidence>
<keyword evidence="3 4" id="KW-0067">ATP-binding</keyword>
<gene>
    <name evidence="6" type="ORF">FNU76_03420</name>
</gene>
<accession>A0A516SBF9</accession>
<dbReference type="OrthoDB" id="9803907at2"/>
<dbReference type="NCBIfam" id="TIGR00768">
    <property type="entry name" value="rimK_fam"/>
    <property type="match status" value="1"/>
</dbReference>
<dbReference type="Proteomes" id="UP000317550">
    <property type="component" value="Chromosome"/>
</dbReference>
<name>A0A516SBF9_9NEIS</name>
<dbReference type="InterPro" id="IPR016185">
    <property type="entry name" value="PreATP-grasp_dom_sf"/>
</dbReference>
<dbReference type="KEGG" id="cari:FNU76_03420"/>
<feature type="domain" description="ATP-grasp" evidence="5">
    <location>
        <begin position="115"/>
        <end position="301"/>
    </location>
</feature>
<dbReference type="Gene3D" id="3.30.470.20">
    <property type="entry name" value="ATP-grasp fold, B domain"/>
    <property type="match status" value="1"/>
</dbReference>
<dbReference type="InterPro" id="IPR054562">
    <property type="entry name" value="LysX/ArgX_preATP_grasp"/>
</dbReference>
<dbReference type="Pfam" id="PF22626">
    <property type="entry name" value="LysX_preATP_grasp"/>
    <property type="match status" value="1"/>
</dbReference>
<proteinExistence type="predicted"/>
<dbReference type="InterPro" id="IPR004666">
    <property type="entry name" value="Rp_bS6_RimK/Lys_biosynth_LsyX"/>
</dbReference>
<keyword evidence="2 4" id="KW-0547">Nucleotide-binding</keyword>
<dbReference type="PANTHER" id="PTHR21621:SF0">
    <property type="entry name" value="BETA-CITRYLGLUTAMATE SYNTHASE B-RELATED"/>
    <property type="match status" value="1"/>
</dbReference>
<evidence type="ECO:0000313" key="7">
    <source>
        <dbReference type="Proteomes" id="UP000317550"/>
    </source>
</evidence>
<keyword evidence="6" id="KW-0436">Ligase</keyword>
<dbReference type="GO" id="GO:0005737">
    <property type="term" value="C:cytoplasm"/>
    <property type="evidence" value="ECO:0007669"/>
    <property type="project" value="TreeGrafter"/>
</dbReference>
<keyword evidence="1" id="KW-0479">Metal-binding</keyword>
<dbReference type="SUPFAM" id="SSF56059">
    <property type="entry name" value="Glutathione synthetase ATP-binding domain-like"/>
    <property type="match status" value="1"/>
</dbReference>
<reference evidence="7" key="1">
    <citation type="submission" date="2019-07" db="EMBL/GenBank/DDBJ databases">
        <title>Chitinimonas sp. nov., isolated from Ny-Alesund, arctica soil.</title>
        <authorList>
            <person name="Xu Q."/>
            <person name="Peng F."/>
        </authorList>
    </citation>
    <scope>NUCLEOTIDE SEQUENCE [LARGE SCALE GENOMIC DNA]</scope>
    <source>
        <strain evidence="7">R3-44</strain>
    </source>
</reference>
<dbReference type="Gene3D" id="3.40.50.20">
    <property type="match status" value="1"/>
</dbReference>
<dbReference type="Pfam" id="PF08443">
    <property type="entry name" value="RimK"/>
    <property type="match status" value="1"/>
</dbReference>
<organism evidence="6 7">
    <name type="scientific">Chitinimonas arctica</name>
    <dbReference type="NCBI Taxonomy" id="2594795"/>
    <lineage>
        <taxon>Bacteria</taxon>
        <taxon>Pseudomonadati</taxon>
        <taxon>Pseudomonadota</taxon>
        <taxon>Betaproteobacteria</taxon>
        <taxon>Neisseriales</taxon>
        <taxon>Chitinibacteraceae</taxon>
        <taxon>Chitinimonas</taxon>
    </lineage>
</organism>
<dbReference type="GO" id="GO:0005524">
    <property type="term" value="F:ATP binding"/>
    <property type="evidence" value="ECO:0007669"/>
    <property type="project" value="UniProtKB-UniRule"/>
</dbReference>
<dbReference type="SUPFAM" id="SSF52440">
    <property type="entry name" value="PreATP-grasp domain"/>
    <property type="match status" value="1"/>
</dbReference>
<dbReference type="PANTHER" id="PTHR21621">
    <property type="entry name" value="RIBOSOMAL PROTEIN S6 MODIFICATION PROTEIN"/>
    <property type="match status" value="1"/>
</dbReference>
<evidence type="ECO:0000313" key="6">
    <source>
        <dbReference type="EMBL" id="QDQ25479.1"/>
    </source>
</evidence>